<feature type="region of interest" description="Disordered" evidence="1">
    <location>
        <begin position="1716"/>
        <end position="1742"/>
    </location>
</feature>
<evidence type="ECO:0000313" key="3">
    <source>
        <dbReference type="EMBL" id="CDF36306.1"/>
    </source>
</evidence>
<protein>
    <recommendedName>
        <fullName evidence="2">SEC7 domain-containing protein</fullName>
    </recommendedName>
</protein>
<gene>
    <name evidence="3" type="ORF">CHC_T00004666001</name>
</gene>
<dbReference type="Gramene" id="CDF36306">
    <property type="protein sequence ID" value="CDF36306"/>
    <property type="gene ID" value="CHC_T00004666001"/>
</dbReference>
<accession>R7QFS6</accession>
<dbReference type="SUPFAM" id="SSF48425">
    <property type="entry name" value="Sec7 domain"/>
    <property type="match status" value="1"/>
</dbReference>
<dbReference type="Proteomes" id="UP000012073">
    <property type="component" value="Unassembled WGS sequence"/>
</dbReference>
<dbReference type="PROSITE" id="PS50190">
    <property type="entry name" value="SEC7"/>
    <property type="match status" value="1"/>
</dbReference>
<name>R7QFS6_CHOCR</name>
<dbReference type="PANTHER" id="PTHR10663">
    <property type="entry name" value="GUANYL-NUCLEOTIDE EXCHANGE FACTOR"/>
    <property type="match status" value="1"/>
</dbReference>
<dbReference type="PANTHER" id="PTHR10663:SF388">
    <property type="entry name" value="GOLGI-SPECIFIC BREFELDIN A-RESISTANCE GUANINE NUCLEOTIDE EXCHANGE FACTOR 1"/>
    <property type="match status" value="1"/>
</dbReference>
<feature type="domain" description="SEC7" evidence="2">
    <location>
        <begin position="568"/>
        <end position="831"/>
    </location>
</feature>
<dbReference type="GO" id="GO:0016192">
    <property type="term" value="P:vesicle-mediated transport"/>
    <property type="evidence" value="ECO:0007669"/>
    <property type="project" value="UniProtKB-ARBA"/>
</dbReference>
<dbReference type="Gene3D" id="1.10.1000.11">
    <property type="entry name" value="Arf Nucleotide-binding Site Opener,domain 2"/>
    <property type="match status" value="1"/>
</dbReference>
<dbReference type="KEGG" id="ccp:CHC_T00004666001"/>
<evidence type="ECO:0000256" key="1">
    <source>
        <dbReference type="SAM" id="MobiDB-lite"/>
    </source>
</evidence>
<feature type="compositionally biased region" description="Polar residues" evidence="1">
    <location>
        <begin position="1728"/>
        <end position="1742"/>
    </location>
</feature>
<dbReference type="RefSeq" id="XP_005716125.1">
    <property type="nucleotide sequence ID" value="XM_005716068.1"/>
</dbReference>
<dbReference type="OrthoDB" id="3401at2759"/>
<dbReference type="GO" id="GO:0005085">
    <property type="term" value="F:guanyl-nucleotide exchange factor activity"/>
    <property type="evidence" value="ECO:0007669"/>
    <property type="project" value="InterPro"/>
</dbReference>
<reference evidence="4" key="1">
    <citation type="journal article" date="2013" name="Proc. Natl. Acad. Sci. U.S.A.">
        <title>Genome structure and metabolic features in the red seaweed Chondrus crispus shed light on evolution of the Archaeplastida.</title>
        <authorList>
            <person name="Collen J."/>
            <person name="Porcel B."/>
            <person name="Carre W."/>
            <person name="Ball S.G."/>
            <person name="Chaparro C."/>
            <person name="Tonon T."/>
            <person name="Barbeyron T."/>
            <person name="Michel G."/>
            <person name="Noel B."/>
            <person name="Valentin K."/>
            <person name="Elias M."/>
            <person name="Artiguenave F."/>
            <person name="Arun A."/>
            <person name="Aury J.M."/>
            <person name="Barbosa-Neto J.F."/>
            <person name="Bothwell J.H."/>
            <person name="Bouget F.Y."/>
            <person name="Brillet L."/>
            <person name="Cabello-Hurtado F."/>
            <person name="Capella-Gutierrez S."/>
            <person name="Charrier B."/>
            <person name="Cladiere L."/>
            <person name="Cock J.M."/>
            <person name="Coelho S.M."/>
            <person name="Colleoni C."/>
            <person name="Czjzek M."/>
            <person name="Da Silva C."/>
            <person name="Delage L."/>
            <person name="Denoeud F."/>
            <person name="Deschamps P."/>
            <person name="Dittami S.M."/>
            <person name="Gabaldon T."/>
            <person name="Gachon C.M."/>
            <person name="Groisillier A."/>
            <person name="Herve C."/>
            <person name="Jabbari K."/>
            <person name="Katinka M."/>
            <person name="Kloareg B."/>
            <person name="Kowalczyk N."/>
            <person name="Labadie K."/>
            <person name="Leblanc C."/>
            <person name="Lopez P.J."/>
            <person name="McLachlan D.H."/>
            <person name="Meslet-Cladiere L."/>
            <person name="Moustafa A."/>
            <person name="Nehr Z."/>
            <person name="Nyvall Collen P."/>
            <person name="Panaud O."/>
            <person name="Partensky F."/>
            <person name="Poulain J."/>
            <person name="Rensing S.A."/>
            <person name="Rousvoal S."/>
            <person name="Samson G."/>
            <person name="Symeonidi A."/>
            <person name="Weissenbach J."/>
            <person name="Zambounis A."/>
            <person name="Wincker P."/>
            <person name="Boyen C."/>
        </authorList>
    </citation>
    <scope>NUCLEOTIDE SEQUENCE [LARGE SCALE GENOMIC DNA]</scope>
    <source>
        <strain evidence="4">cv. Stackhouse</strain>
    </source>
</reference>
<dbReference type="STRING" id="2769.R7QFS6"/>
<feature type="region of interest" description="Disordered" evidence="1">
    <location>
        <begin position="1027"/>
        <end position="1046"/>
    </location>
</feature>
<dbReference type="Gene3D" id="1.10.220.20">
    <property type="match status" value="1"/>
</dbReference>
<feature type="compositionally biased region" description="Low complexity" evidence="1">
    <location>
        <begin position="490"/>
        <end position="504"/>
    </location>
</feature>
<dbReference type="GO" id="GO:0012505">
    <property type="term" value="C:endomembrane system"/>
    <property type="evidence" value="ECO:0007669"/>
    <property type="project" value="UniProtKB-ARBA"/>
</dbReference>
<dbReference type="InterPro" id="IPR035999">
    <property type="entry name" value="Sec7_dom_sf"/>
</dbReference>
<dbReference type="EMBL" id="HG001769">
    <property type="protein sequence ID" value="CDF36306.1"/>
    <property type="molecule type" value="Genomic_DNA"/>
</dbReference>
<dbReference type="SMART" id="SM00222">
    <property type="entry name" value="Sec7"/>
    <property type="match status" value="1"/>
</dbReference>
<dbReference type="PhylomeDB" id="R7QFS6"/>
<proteinExistence type="predicted"/>
<organism evidence="3 4">
    <name type="scientific">Chondrus crispus</name>
    <name type="common">Carrageen Irish moss</name>
    <name type="synonym">Polymorpha crispa</name>
    <dbReference type="NCBI Taxonomy" id="2769"/>
    <lineage>
        <taxon>Eukaryota</taxon>
        <taxon>Rhodophyta</taxon>
        <taxon>Florideophyceae</taxon>
        <taxon>Rhodymeniophycidae</taxon>
        <taxon>Gigartinales</taxon>
        <taxon>Gigartinaceae</taxon>
        <taxon>Chondrus</taxon>
    </lineage>
</organism>
<feature type="compositionally biased region" description="Basic and acidic residues" evidence="1">
    <location>
        <begin position="1030"/>
        <end position="1042"/>
    </location>
</feature>
<dbReference type="InterPro" id="IPR023394">
    <property type="entry name" value="Sec7_C_sf"/>
</dbReference>
<dbReference type="GeneID" id="17323837"/>
<keyword evidence="4" id="KW-1185">Reference proteome</keyword>
<dbReference type="GO" id="GO:0005737">
    <property type="term" value="C:cytoplasm"/>
    <property type="evidence" value="ECO:0007669"/>
    <property type="project" value="UniProtKB-ARBA"/>
</dbReference>
<evidence type="ECO:0000259" key="2">
    <source>
        <dbReference type="PROSITE" id="PS50190"/>
    </source>
</evidence>
<dbReference type="OMA" id="HLIYYGT"/>
<sequence length="1742" mass="188793">MEASEIPLSVTLLGEARELLSVLRQNRRFGYLLSFAAASQPAEHPLVKEVKSLRDVVKGGTPSAEAPDSLNLPPKGQLVHPDALLSALDPFLEVVKSRDASGIITGVALLSLDRITTRLLVLAIQYQALSQYSVVLSSIMDAASACRFDATDPAADEVVLARICAVVVRIATSLSLPLLSDASILRAIEACLRIAAGRRRGSDLLKRTADAALVNIFTAIGQNLVTICESSKAPRKTGKELSPLFVDGVNSPVFGFSLDTDSFSQHGRATADIVGAVVELCARMSDPVQATSHAERSLGMQLLSAILGSAGTKFRNFPSLKRLLMSQCSRAVLRSLGMFQSQPSTISAAFTVATKMVYVLQEDGGPFLLALLERVFPFYISGYENVLPMVSRPSDTNGVAENANGNGRTPMSSAGGGSVVHGFVEIDPFIREIGLEALAALLSSPGLLCVVYRIADCDLERNDVVAPLLKALGYAAKARRVRRRSKRLRASSSGANHTSSATADADSDDDDTTMTGATNAESSRFSRAAALLCAESILAIIDTINEQLTVQSDGSVHQPDGDRTLLLESRALRKQKAKLQHAAKVFNSSEKLEKATRLLAMLKEHGLASTTTSELGTVREDLEADVQSIVRFLRETPGLNKQRIGVVIGEPDALSRRVLADYTATFQFMGRPFTESLRVFLESFRLPGEAQKIDRIVQSFAERYCEENKPSVSACNTEEVALHHGTEAKETANGYTRGGGDINAAKTESVPAHSDVQNCMENRHRMGVLKNADAAYVLSYSVVMLNTDQHNDSIRKKMTLEDFLRNSRGINDGEDLPKWFLADIYRSIAAVEIRMSDEAGIGALTDVHWDEQLRQMGNKTLPSIESYREFNEEIFTLSWESAVVAANAILNEAGDANSVQKALEGFLEIARCSTAYQMSRPTDAVISSLATATTLREGPLHGAIARFGTDIKAQMACVALSGVSRQCADWLQSEGWQSLVAYLLRLHALDLLPVDLEQQVGGNGPELAGVSTELPPSKLVPMWWPSQRGRCKDSKAEDEKPRKTSRPNGFLAALIAASIGPEVDSEEEDEYGSSHAVNGDGRIIRKTSNAPPYYLRMQSPEEREAQELARKCIAGCRIEDVIINEAKVLQSSALEHLADAVARSAVRTMEGGENGSEVKNSRVVDDHANGTEASMLDWDEIAPPSPKGDSSAIAGVTNKYRALAAAESESDFSSFGLSSPWTGQVKERDERKARSFVTAFCIDLLCELTLQNRDRLRLPWPALHGLLVRVIAPATQPSAVLERAVVCLLRVGVRLLHRDEVRNDVLRGLNLLVRLPPDTAEVLSVPIAAGVFNIVKTHGSGIHSTSGWHAILSILESSARYQCEAREIGLDTISCLLRDHSSTFAVSAETFTPLLHAILAYTSCLSIDVSIRALDLLFLLSQRISSFSKKSGIERSTGANGRPLVLPQMEDELWSEFWGPLFLGFAASVRDPRGKVRNSALGVLERVVASSSSADFLSAEQWNRALSTVLLPLMTQLFTTHGFLAATLEAEQTAQKKLLAERNSGTSVMRGRSRNAATSTEHQEQLRRSVALACNRTRLKAVTLTSKTFLQHHVAIARGISDEAFTELWIGVLEVFRVAIESGTSEIWNQGATTEKHDDLVEHIPESVKNLLLVMCDCGLLKANQNVRWKATFDVVREFVPGIEATITAATSESVPRKQEGTLMPTEALTGAETSDAPMLQQGGNGVGNQSPATSISVALPT</sequence>
<dbReference type="CDD" id="cd00171">
    <property type="entry name" value="Sec7"/>
    <property type="match status" value="1"/>
</dbReference>
<feature type="region of interest" description="Disordered" evidence="1">
    <location>
        <begin position="485"/>
        <end position="518"/>
    </location>
</feature>
<dbReference type="Pfam" id="PF01369">
    <property type="entry name" value="Sec7"/>
    <property type="match status" value="1"/>
</dbReference>
<dbReference type="InterPro" id="IPR000904">
    <property type="entry name" value="Sec7_dom"/>
</dbReference>
<evidence type="ECO:0000313" key="4">
    <source>
        <dbReference type="Proteomes" id="UP000012073"/>
    </source>
</evidence>
<dbReference type="GO" id="GO:0032012">
    <property type="term" value="P:regulation of ARF protein signal transduction"/>
    <property type="evidence" value="ECO:0007669"/>
    <property type="project" value="InterPro"/>
</dbReference>